<feature type="transmembrane region" description="Helical" evidence="5">
    <location>
        <begin position="63"/>
        <end position="81"/>
    </location>
</feature>
<feature type="transmembrane region" description="Helical" evidence="5">
    <location>
        <begin position="118"/>
        <end position="136"/>
    </location>
</feature>
<dbReference type="PANTHER" id="PTHR37422:SF21">
    <property type="entry name" value="EXOQ-LIKE PROTEIN"/>
    <property type="match status" value="1"/>
</dbReference>
<feature type="transmembrane region" description="Helical" evidence="5">
    <location>
        <begin position="263"/>
        <end position="279"/>
    </location>
</feature>
<dbReference type="Proteomes" id="UP000008084">
    <property type="component" value="Chromosome"/>
</dbReference>
<evidence type="ECO:0000259" key="6">
    <source>
        <dbReference type="Pfam" id="PF04932"/>
    </source>
</evidence>
<feature type="domain" description="Protein glycosylation ligase" evidence="8">
    <location>
        <begin position="184"/>
        <end position="209"/>
    </location>
</feature>
<dbReference type="KEGG" id="yey:Y11_22721"/>
<dbReference type="InterPro" id="IPR051533">
    <property type="entry name" value="WaaL-like"/>
</dbReference>
<dbReference type="EMBL" id="FR729477">
    <property type="protein sequence ID" value="CBY25909.1"/>
    <property type="molecule type" value="Genomic_DNA"/>
</dbReference>
<evidence type="ECO:0000256" key="1">
    <source>
        <dbReference type="ARBA" id="ARBA00004141"/>
    </source>
</evidence>
<feature type="transmembrane region" description="Helical" evidence="5">
    <location>
        <begin position="239"/>
        <end position="256"/>
    </location>
</feature>
<dbReference type="InterPro" id="IPR021797">
    <property type="entry name" value="Wzy_C_2"/>
</dbReference>
<dbReference type="InterPro" id="IPR007016">
    <property type="entry name" value="O-antigen_ligase-rel_domated"/>
</dbReference>
<gene>
    <name evidence="9" type="ordered locus">Y11_22721</name>
</gene>
<sequence length="566" mass="64636">MLCLKDSNQLKIMKLLSLSSIKPTLSAHKVNLIVLLLMAVTFISMLHYEINRGGSGLHLPHNIIIWAMMALLVMTLYWPQSEEPHVVTSPSKLWLLISALMITLPGLWPVSLQHVGAWLPRVLGLWGGIILLLGLFRLKLSSTTRQGWLLLILLSAWGQATLALLQWFVFTADNWMEFDLAQRPYGIFQQVNVLASYLATGYAIAAYLFMVSSYPVIRIISTLTLLVFPGMLLLLQSRIGWVGGVTTLLLLSLYYWRQRKMAWLWLCSLISLLVAAYLLEQMIGSSLVSKEGSNKERRLILEYTWLMIRQQPWQGWGYGNFESAFAQTLIQNIGVPTPFSFPSHPHNEVLYGWAEGGIVALAGMLVLAIGYIKPLLIQPKVVFPLWVLTLPIALHLMTELPLYQSAAHWLVLILLGRLMVPEHMLISMPLPPSYWQRWLHAVIVLSACCTLLFMMAGFKTGRVLTLSERSGLVNMQPLDNLINPYIQWERYQYIRHINLLLQFNHNPDPALLSQFRVWAEQYIQLHNDPNVYQSLIMITQYQNDLIQANHLRQIAHALFPENLAFR</sequence>
<keyword evidence="9" id="KW-0436">Ligase</keyword>
<evidence type="ECO:0000259" key="7">
    <source>
        <dbReference type="Pfam" id="PF11846"/>
    </source>
</evidence>
<dbReference type="InterPro" id="IPR031726">
    <property type="entry name" value="PglL_A"/>
</dbReference>
<name>A0A0H3NRM4_YERE1</name>
<keyword evidence="3 5" id="KW-1133">Transmembrane helix</keyword>
<accession>A0A0H3NRM4</accession>
<feature type="transmembrane region" description="Helical" evidence="5">
    <location>
        <begin position="30"/>
        <end position="48"/>
    </location>
</feature>
<evidence type="ECO:0000256" key="2">
    <source>
        <dbReference type="ARBA" id="ARBA00022692"/>
    </source>
</evidence>
<dbReference type="HOGENOM" id="CLU_034284_0_0_6"/>
<dbReference type="GO" id="GO:0016020">
    <property type="term" value="C:membrane"/>
    <property type="evidence" value="ECO:0007669"/>
    <property type="project" value="UniProtKB-SubCell"/>
</dbReference>
<feature type="transmembrane region" description="Helical" evidence="5">
    <location>
        <begin position="381"/>
        <end position="400"/>
    </location>
</feature>
<feature type="transmembrane region" description="Helical" evidence="5">
    <location>
        <begin position="93"/>
        <end position="112"/>
    </location>
</feature>
<dbReference type="PATRIC" id="fig|930944.6.peg.2257"/>
<dbReference type="PANTHER" id="PTHR37422">
    <property type="entry name" value="TEICHURONIC ACID BIOSYNTHESIS PROTEIN TUAE"/>
    <property type="match status" value="1"/>
</dbReference>
<keyword evidence="2 5" id="KW-0812">Transmembrane</keyword>
<feature type="transmembrane region" description="Helical" evidence="5">
    <location>
        <begin position="148"/>
        <end position="170"/>
    </location>
</feature>
<evidence type="ECO:0000256" key="3">
    <source>
        <dbReference type="ARBA" id="ARBA00022989"/>
    </source>
</evidence>
<feature type="transmembrane region" description="Helical" evidence="5">
    <location>
        <begin position="216"/>
        <end position="233"/>
    </location>
</feature>
<dbReference type="Pfam" id="PF04932">
    <property type="entry name" value="Wzy_C"/>
    <property type="match status" value="1"/>
</dbReference>
<feature type="domain" description="Virulence factor membrane-bound polymerase C-terminal" evidence="7">
    <location>
        <begin position="385"/>
        <end position="564"/>
    </location>
</feature>
<dbReference type="AlphaFoldDB" id="A0A0H3NRM4"/>
<evidence type="ECO:0000313" key="10">
    <source>
        <dbReference type="Proteomes" id="UP000008084"/>
    </source>
</evidence>
<proteinExistence type="predicted"/>
<feature type="transmembrane region" description="Helical" evidence="5">
    <location>
        <begin position="190"/>
        <end position="209"/>
    </location>
</feature>
<evidence type="ECO:0000256" key="4">
    <source>
        <dbReference type="ARBA" id="ARBA00023136"/>
    </source>
</evidence>
<dbReference type="GO" id="GO:0016874">
    <property type="term" value="F:ligase activity"/>
    <property type="evidence" value="ECO:0007669"/>
    <property type="project" value="UniProtKB-KW"/>
</dbReference>
<dbReference type="Pfam" id="PF15864">
    <property type="entry name" value="PglL_A"/>
    <property type="match status" value="1"/>
</dbReference>
<feature type="domain" description="O-antigen ligase-related" evidence="6">
    <location>
        <begin position="224"/>
        <end position="363"/>
    </location>
</feature>
<comment type="subcellular location">
    <subcellularLocation>
        <location evidence="1">Membrane</location>
        <topology evidence="1">Multi-pass membrane protein</topology>
    </subcellularLocation>
</comment>
<reference evidence="9 10" key="1">
    <citation type="journal article" date="2011" name="J. Bacteriol.">
        <title>Complete genome sequence of Yersinia enterocolitica subsp. palearctica serogroup O:3.</title>
        <authorList>
            <person name="Batzilla J."/>
            <person name="Hoper D."/>
            <person name="Antonenka U."/>
            <person name="Heesemann J."/>
            <person name="Rakin A."/>
        </authorList>
    </citation>
    <scope>NUCLEOTIDE SEQUENCE [LARGE SCALE GENOMIC DNA]</scope>
    <source>
        <strain evidence="10">DSM 13030 / CIP 106945 / Y11</strain>
    </source>
</reference>
<protein>
    <submittedName>
        <fullName evidence="9">Lipid A core-O-antigen ligase</fullName>
    </submittedName>
</protein>
<organism evidence="9 10">
    <name type="scientific">Yersinia enterocolitica subsp. palearctica serotype O:3 (strain DSM 13030 / CIP 106945 / Y11)</name>
    <dbReference type="NCBI Taxonomy" id="930944"/>
    <lineage>
        <taxon>Bacteria</taxon>
        <taxon>Pseudomonadati</taxon>
        <taxon>Pseudomonadota</taxon>
        <taxon>Gammaproteobacteria</taxon>
        <taxon>Enterobacterales</taxon>
        <taxon>Yersiniaceae</taxon>
        <taxon>Yersinia</taxon>
    </lineage>
</organism>
<feature type="transmembrane region" description="Helical" evidence="5">
    <location>
        <begin position="350"/>
        <end position="369"/>
    </location>
</feature>
<feature type="transmembrane region" description="Helical" evidence="5">
    <location>
        <begin position="438"/>
        <end position="458"/>
    </location>
</feature>
<dbReference type="Pfam" id="PF11846">
    <property type="entry name" value="Wzy_C_2"/>
    <property type="match status" value="1"/>
</dbReference>
<evidence type="ECO:0000313" key="9">
    <source>
        <dbReference type="EMBL" id="CBY25909.1"/>
    </source>
</evidence>
<keyword evidence="4 5" id="KW-0472">Membrane</keyword>
<evidence type="ECO:0000256" key="5">
    <source>
        <dbReference type="SAM" id="Phobius"/>
    </source>
</evidence>
<evidence type="ECO:0000259" key="8">
    <source>
        <dbReference type="Pfam" id="PF15864"/>
    </source>
</evidence>